<dbReference type="RefSeq" id="WP_262502606.1">
    <property type="nucleotide sequence ID" value="NZ_BAIZ01000020.1"/>
</dbReference>
<sequence>MLKFDDKTSYAFEDYFTKENFPDVYKQASDLIKSFERMFNK</sequence>
<evidence type="ECO:0000313" key="2">
    <source>
        <dbReference type="Proteomes" id="UP000248314"/>
    </source>
</evidence>
<evidence type="ECO:0000313" key="1">
    <source>
        <dbReference type="EMBL" id="PXX22617.1"/>
    </source>
</evidence>
<gene>
    <name evidence="1" type="ORF">EJ73_01152</name>
</gene>
<dbReference type="Proteomes" id="UP000248314">
    <property type="component" value="Unassembled WGS sequence"/>
</dbReference>
<name>A0A318I534_9BACT</name>
<organism evidence="1 2">
    <name type="scientific">Hoylesella shahii DSM 15611 = JCM 12083</name>
    <dbReference type="NCBI Taxonomy" id="1122991"/>
    <lineage>
        <taxon>Bacteria</taxon>
        <taxon>Pseudomonadati</taxon>
        <taxon>Bacteroidota</taxon>
        <taxon>Bacteroidia</taxon>
        <taxon>Bacteroidales</taxon>
        <taxon>Prevotellaceae</taxon>
        <taxon>Hoylesella</taxon>
    </lineage>
</organism>
<comment type="caution">
    <text evidence="1">The sequence shown here is derived from an EMBL/GenBank/DDBJ whole genome shotgun (WGS) entry which is preliminary data.</text>
</comment>
<proteinExistence type="predicted"/>
<keyword evidence="2" id="KW-1185">Reference proteome</keyword>
<dbReference type="STRING" id="1122991.GCA_000613445_01611"/>
<dbReference type="AlphaFoldDB" id="A0A318I534"/>
<dbReference type="EMBL" id="QJJX01000010">
    <property type="protein sequence ID" value="PXX22617.1"/>
    <property type="molecule type" value="Genomic_DNA"/>
</dbReference>
<reference evidence="1 2" key="1">
    <citation type="submission" date="2018-05" db="EMBL/GenBank/DDBJ databases">
        <title>Genomic Encyclopedia of Type Strains, Phase I: the one thousand microbial genomes (KMG-I) project.</title>
        <authorList>
            <person name="Kyrpides N."/>
        </authorList>
    </citation>
    <scope>NUCLEOTIDE SEQUENCE [LARGE SCALE GENOMIC DNA]</scope>
    <source>
        <strain evidence="1 2">DSM 15611</strain>
    </source>
</reference>
<accession>A0A318I534</accession>
<protein>
    <submittedName>
        <fullName evidence="1">Uncharacterized protein</fullName>
    </submittedName>
</protein>